<reference evidence="1" key="1">
    <citation type="submission" date="2020-05" db="EMBL/GenBank/DDBJ databases">
        <title>WGS assembly of Panicum virgatum.</title>
        <authorList>
            <person name="Lovell J.T."/>
            <person name="Jenkins J."/>
            <person name="Shu S."/>
            <person name="Juenger T.E."/>
            <person name="Schmutz J."/>
        </authorList>
    </citation>
    <scope>NUCLEOTIDE SEQUENCE</scope>
    <source>
        <strain evidence="1">AP13</strain>
    </source>
</reference>
<gene>
    <name evidence="1" type="ORF">PVAP13_3NG275400</name>
</gene>
<accession>A0A8T0UMB0</accession>
<evidence type="ECO:0000313" key="1">
    <source>
        <dbReference type="EMBL" id="KAG2622226.1"/>
    </source>
</evidence>
<dbReference type="AlphaFoldDB" id="A0A8T0UMB0"/>
<organism evidence="1 2">
    <name type="scientific">Panicum virgatum</name>
    <name type="common">Blackwell switchgrass</name>
    <dbReference type="NCBI Taxonomy" id="38727"/>
    <lineage>
        <taxon>Eukaryota</taxon>
        <taxon>Viridiplantae</taxon>
        <taxon>Streptophyta</taxon>
        <taxon>Embryophyta</taxon>
        <taxon>Tracheophyta</taxon>
        <taxon>Spermatophyta</taxon>
        <taxon>Magnoliopsida</taxon>
        <taxon>Liliopsida</taxon>
        <taxon>Poales</taxon>
        <taxon>Poaceae</taxon>
        <taxon>PACMAD clade</taxon>
        <taxon>Panicoideae</taxon>
        <taxon>Panicodae</taxon>
        <taxon>Paniceae</taxon>
        <taxon>Panicinae</taxon>
        <taxon>Panicum</taxon>
        <taxon>Panicum sect. Hiantes</taxon>
    </lineage>
</organism>
<protein>
    <submittedName>
        <fullName evidence="1">Uncharacterized protein</fullName>
    </submittedName>
</protein>
<proteinExistence type="predicted"/>
<evidence type="ECO:0000313" key="2">
    <source>
        <dbReference type="Proteomes" id="UP000823388"/>
    </source>
</evidence>
<sequence>MGHTRFVQGQCVPIWFHTSVFCMIKKVVHCVGAFAKQVDMMDLQEQSCRRERPSLQVSLGPQQKVVVGKSM</sequence>
<dbReference type="Proteomes" id="UP000823388">
    <property type="component" value="Chromosome 3N"/>
</dbReference>
<comment type="caution">
    <text evidence="1">The sequence shown here is derived from an EMBL/GenBank/DDBJ whole genome shotgun (WGS) entry which is preliminary data.</text>
</comment>
<name>A0A8T0UMB0_PANVG</name>
<dbReference type="EMBL" id="CM029042">
    <property type="protein sequence ID" value="KAG2622226.1"/>
    <property type="molecule type" value="Genomic_DNA"/>
</dbReference>
<keyword evidence="2" id="KW-1185">Reference proteome</keyword>